<dbReference type="Proteomes" id="UP000822152">
    <property type="component" value="Unassembled WGS sequence"/>
</dbReference>
<dbReference type="InterPro" id="IPR038765">
    <property type="entry name" value="Papain-like_cys_pep_sf"/>
</dbReference>
<feature type="compositionally biased region" description="Acidic residues" evidence="1">
    <location>
        <begin position="37"/>
        <end position="64"/>
    </location>
</feature>
<feature type="domain" description="Transglutaminase-like" evidence="2">
    <location>
        <begin position="223"/>
        <end position="308"/>
    </location>
</feature>
<keyword evidence="4" id="KW-1185">Reference proteome</keyword>
<dbReference type="SUPFAM" id="SSF54001">
    <property type="entry name" value="Cysteine proteinases"/>
    <property type="match status" value="1"/>
</dbReference>
<evidence type="ECO:0000259" key="2">
    <source>
        <dbReference type="Pfam" id="PF01841"/>
    </source>
</evidence>
<accession>A0ABX2GS10</accession>
<proteinExistence type="predicted"/>
<dbReference type="PANTHER" id="PTHR46333:SF2">
    <property type="entry name" value="CYTOKINESIS PROTEIN 3"/>
    <property type="match status" value="1"/>
</dbReference>
<dbReference type="Pfam" id="PF01841">
    <property type="entry name" value="Transglut_core"/>
    <property type="match status" value="1"/>
</dbReference>
<gene>
    <name evidence="3" type="ORF">G4952_15480</name>
</gene>
<evidence type="ECO:0000313" key="3">
    <source>
        <dbReference type="EMBL" id="NSF75166.1"/>
    </source>
</evidence>
<dbReference type="InterPro" id="IPR002931">
    <property type="entry name" value="Transglutaminase-like"/>
</dbReference>
<name>A0ABX2GS10_9FIRM</name>
<protein>
    <recommendedName>
        <fullName evidence="2">Transglutaminase-like domain-containing protein</fullName>
    </recommendedName>
</protein>
<evidence type="ECO:0000313" key="4">
    <source>
        <dbReference type="Proteomes" id="UP000822152"/>
    </source>
</evidence>
<comment type="caution">
    <text evidence="3">The sequence shown here is derived from an EMBL/GenBank/DDBJ whole genome shotgun (WGS) entry which is preliminary data.</text>
</comment>
<organism evidence="3 4">
    <name type="scientific">Blautia wexlerae</name>
    <dbReference type="NCBI Taxonomy" id="418240"/>
    <lineage>
        <taxon>Bacteria</taxon>
        <taxon>Bacillati</taxon>
        <taxon>Bacillota</taxon>
        <taxon>Clostridia</taxon>
        <taxon>Lachnospirales</taxon>
        <taxon>Lachnospiraceae</taxon>
        <taxon>Blautia</taxon>
    </lineage>
</organism>
<dbReference type="PANTHER" id="PTHR46333">
    <property type="entry name" value="CYTOKINESIS PROTEIN 3"/>
    <property type="match status" value="1"/>
</dbReference>
<dbReference type="Gene3D" id="3.10.620.30">
    <property type="match status" value="1"/>
</dbReference>
<dbReference type="InterPro" id="IPR052557">
    <property type="entry name" value="CAP/Cytokinesis_protein"/>
</dbReference>
<dbReference type="EMBL" id="JAAIPF010000048">
    <property type="protein sequence ID" value="NSF75166.1"/>
    <property type="molecule type" value="Genomic_DNA"/>
</dbReference>
<evidence type="ECO:0000256" key="1">
    <source>
        <dbReference type="SAM" id="MobiDB-lite"/>
    </source>
</evidence>
<sequence>MFALAIGFVGSIPGYAQIEAEAAEFGDGVGEQGIGEISEETPNVDDVDSNVETDNTNADETEFDDSDIPEVSVESDVNVANTETLTYTHSDTATQNGVTLKVEWNDPVLGEDTTFHVSATGGSGSYKFKMDAPSYIDPDKNIFECVADSSRGEWMNYTNPCVSHDYSFTMTASGIYNFRFYIMDKDVGVTYLRTNTNIQVSDPEYPSVGSIVSNAVEECNSKTDGSDYEKALWLHDWLLQQLEYDRSLKWSSAESALTRGLGTCQAYESAYAKLLTAAGIENAETRDTADGHTWNAMKLDGKWYQVDCTWDDEYNNYYNLDSTKLYFGLTDELMALAHPGHTAIYTGNEYKTRSTSLEDNYFVRHGEAAEWAQRYADRIQNQLNSKVTEFTIVADNESYPPSISGIQNGIIAYAMNQMKWTADGQEVTLNAVGEATQFTFTVNYKETSLGEEFYGSTLNLNGTIAINMYMTLSDELKAKSKAYMEFILPNKQKTRMTIADARRKDGYYIFSCKVTAKEMADDVTAYMVVDGQMGRKYTVSVQRYAKYIVKHPGEYTEKAVNLIKSILNYGAAAQTLFEYNEGNLANSILSQEDRNMVSESNPNFAPYERKVTKLENCGIEWYGSSLLLDSDTYVRDYFILDSSSSIDDYEFSYGTTILTPHKKNMNNKEYYYVDIPDIKAQNLDKDVEVIVSRKTQKDVKIIELHYNAFSYAFAMQQVTPQNQKAITLTKAMYLYWENATEYIK</sequence>
<reference evidence="3 4" key="1">
    <citation type="journal article" date="2020" name="Cell Host Microbe">
        <title>Functional and Genomic Variation between Human-Derived Isolates of Lachnospiraceae Reveals Inter- and Intra-Species Diversity.</title>
        <authorList>
            <person name="Sorbara M.T."/>
            <person name="Littmann E.R."/>
            <person name="Fontana E."/>
            <person name="Moody T.U."/>
            <person name="Kohout C.E."/>
            <person name="Gjonbalaj M."/>
            <person name="Eaton V."/>
            <person name="Seok R."/>
            <person name="Leiner I.M."/>
            <person name="Pamer E.G."/>
        </authorList>
    </citation>
    <scope>NUCLEOTIDE SEQUENCE [LARGE SCALE GENOMIC DNA]</scope>
    <source>
        <strain evidence="3 4">MSK.20.11</strain>
    </source>
</reference>
<feature type="region of interest" description="Disordered" evidence="1">
    <location>
        <begin position="30"/>
        <end position="64"/>
    </location>
</feature>